<evidence type="ECO:0000313" key="4">
    <source>
        <dbReference type="Proteomes" id="UP001281410"/>
    </source>
</evidence>
<keyword evidence="4" id="KW-1185">Reference proteome</keyword>
<feature type="region of interest" description="Disordered" evidence="1">
    <location>
        <begin position="1"/>
        <end position="65"/>
    </location>
</feature>
<feature type="transmembrane region" description="Helical" evidence="2">
    <location>
        <begin position="75"/>
        <end position="93"/>
    </location>
</feature>
<evidence type="ECO:0000256" key="1">
    <source>
        <dbReference type="SAM" id="MobiDB-lite"/>
    </source>
</evidence>
<keyword evidence="2" id="KW-0812">Transmembrane</keyword>
<sequence length="109" mass="11904">MSDGDGATTIGREATPPRATPSPRSLSVGLHHPPPPLMEARWRSASKQSQLHSNEVIHSSTAAATPTKASNMLPLPLYITNAVFFTAVCYLLSRWREKIRNSTPLHMVS</sequence>
<evidence type="ECO:0000313" key="3">
    <source>
        <dbReference type="EMBL" id="KAK3193046.1"/>
    </source>
</evidence>
<dbReference type="Proteomes" id="UP001281410">
    <property type="component" value="Unassembled WGS sequence"/>
</dbReference>
<accession>A0AAD9ZU24</accession>
<organism evidence="3 4">
    <name type="scientific">Dipteronia sinensis</name>
    <dbReference type="NCBI Taxonomy" id="43782"/>
    <lineage>
        <taxon>Eukaryota</taxon>
        <taxon>Viridiplantae</taxon>
        <taxon>Streptophyta</taxon>
        <taxon>Embryophyta</taxon>
        <taxon>Tracheophyta</taxon>
        <taxon>Spermatophyta</taxon>
        <taxon>Magnoliopsida</taxon>
        <taxon>eudicotyledons</taxon>
        <taxon>Gunneridae</taxon>
        <taxon>Pentapetalae</taxon>
        <taxon>rosids</taxon>
        <taxon>malvids</taxon>
        <taxon>Sapindales</taxon>
        <taxon>Sapindaceae</taxon>
        <taxon>Hippocastanoideae</taxon>
        <taxon>Acereae</taxon>
        <taxon>Dipteronia</taxon>
    </lineage>
</organism>
<dbReference type="EMBL" id="JANJYJ010000008">
    <property type="protein sequence ID" value="KAK3193046.1"/>
    <property type="molecule type" value="Genomic_DNA"/>
</dbReference>
<keyword evidence="2" id="KW-1133">Transmembrane helix</keyword>
<keyword evidence="2" id="KW-0472">Membrane</keyword>
<comment type="caution">
    <text evidence="3">The sequence shown here is derived from an EMBL/GenBank/DDBJ whole genome shotgun (WGS) entry which is preliminary data.</text>
</comment>
<dbReference type="AlphaFoldDB" id="A0AAD9ZU24"/>
<gene>
    <name evidence="3" type="ORF">Dsin_024356</name>
</gene>
<feature type="compositionally biased region" description="Polar residues" evidence="1">
    <location>
        <begin position="45"/>
        <end position="58"/>
    </location>
</feature>
<name>A0AAD9ZU24_9ROSI</name>
<reference evidence="3" key="1">
    <citation type="journal article" date="2023" name="Plant J.">
        <title>Genome sequences and population genomics provide insights into the demographic history, inbreeding, and mutation load of two 'living fossil' tree species of Dipteronia.</title>
        <authorList>
            <person name="Feng Y."/>
            <person name="Comes H.P."/>
            <person name="Chen J."/>
            <person name="Zhu S."/>
            <person name="Lu R."/>
            <person name="Zhang X."/>
            <person name="Li P."/>
            <person name="Qiu J."/>
            <person name="Olsen K.M."/>
            <person name="Qiu Y."/>
        </authorList>
    </citation>
    <scope>NUCLEOTIDE SEQUENCE</scope>
    <source>
        <strain evidence="3">NBL</strain>
    </source>
</reference>
<protein>
    <submittedName>
        <fullName evidence="3">Uncharacterized protein</fullName>
    </submittedName>
</protein>
<proteinExistence type="predicted"/>
<evidence type="ECO:0000256" key="2">
    <source>
        <dbReference type="SAM" id="Phobius"/>
    </source>
</evidence>